<dbReference type="GO" id="GO:0003677">
    <property type="term" value="F:DNA binding"/>
    <property type="evidence" value="ECO:0007669"/>
    <property type="project" value="InterPro"/>
</dbReference>
<keyword evidence="2" id="KW-0732">Signal</keyword>
<dbReference type="Gene3D" id="2.60.40.10">
    <property type="entry name" value="Immunoglobulins"/>
    <property type="match status" value="1"/>
</dbReference>
<feature type="signal peptide" evidence="2">
    <location>
        <begin position="1"/>
        <end position="22"/>
    </location>
</feature>
<feature type="transmembrane region" description="Helical" evidence="1">
    <location>
        <begin position="762"/>
        <end position="779"/>
    </location>
</feature>
<evidence type="ECO:0000256" key="1">
    <source>
        <dbReference type="SAM" id="Phobius"/>
    </source>
</evidence>
<organism evidence="4 5">
    <name type="scientific">Parapedobacter koreensis</name>
    <dbReference type="NCBI Taxonomy" id="332977"/>
    <lineage>
        <taxon>Bacteria</taxon>
        <taxon>Pseudomonadati</taxon>
        <taxon>Bacteroidota</taxon>
        <taxon>Sphingobacteriia</taxon>
        <taxon>Sphingobacteriales</taxon>
        <taxon>Sphingobacteriaceae</taxon>
        <taxon>Parapedobacter</taxon>
    </lineage>
</organism>
<dbReference type="InterPro" id="IPR013783">
    <property type="entry name" value="Ig-like_fold"/>
</dbReference>
<gene>
    <name evidence="4" type="ORF">SAMN05421740_101672</name>
</gene>
<feature type="chain" id="PRO_5011582178" evidence="2">
    <location>
        <begin position="23"/>
        <end position="968"/>
    </location>
</feature>
<reference evidence="5" key="1">
    <citation type="submission" date="2016-10" db="EMBL/GenBank/DDBJ databases">
        <authorList>
            <person name="Varghese N."/>
            <person name="Submissions S."/>
        </authorList>
    </citation>
    <scope>NUCLEOTIDE SEQUENCE [LARGE SCALE GENOMIC DNA]</scope>
    <source>
        <strain evidence="5">Jip14</strain>
    </source>
</reference>
<dbReference type="Gene3D" id="2.130.10.10">
    <property type="entry name" value="YVTN repeat-like/Quinoprotein amine dehydrogenase"/>
    <property type="match status" value="2"/>
</dbReference>
<keyword evidence="1" id="KW-0812">Transmembrane</keyword>
<keyword evidence="5" id="KW-1185">Reference proteome</keyword>
<dbReference type="SUPFAM" id="SSF46894">
    <property type="entry name" value="C-terminal effector domain of the bipartite response regulators"/>
    <property type="match status" value="1"/>
</dbReference>
<proteinExistence type="predicted"/>
<dbReference type="InterPro" id="IPR000792">
    <property type="entry name" value="Tscrpt_reg_LuxR_C"/>
</dbReference>
<dbReference type="GO" id="GO:0006355">
    <property type="term" value="P:regulation of DNA-templated transcription"/>
    <property type="evidence" value="ECO:0007669"/>
    <property type="project" value="InterPro"/>
</dbReference>
<dbReference type="InterPro" id="IPR015943">
    <property type="entry name" value="WD40/YVTN_repeat-like_dom_sf"/>
</dbReference>
<evidence type="ECO:0000313" key="4">
    <source>
        <dbReference type="EMBL" id="SEK36840.1"/>
    </source>
</evidence>
<keyword evidence="1" id="KW-0472">Membrane</keyword>
<dbReference type="SUPFAM" id="SSF63829">
    <property type="entry name" value="Calcium-dependent phosphotriesterase"/>
    <property type="match status" value="1"/>
</dbReference>
<protein>
    <submittedName>
        <fullName evidence="4">Y_Y_Y domain-containing protein</fullName>
    </submittedName>
</protein>
<dbReference type="STRING" id="332977.SAMN05421740_101672"/>
<evidence type="ECO:0000313" key="5">
    <source>
        <dbReference type="Proteomes" id="UP000198916"/>
    </source>
</evidence>
<dbReference type="Proteomes" id="UP000198916">
    <property type="component" value="Unassembled WGS sequence"/>
</dbReference>
<dbReference type="Pfam" id="PF07495">
    <property type="entry name" value="Y_Y_Y"/>
    <property type="match status" value="1"/>
</dbReference>
<dbReference type="AlphaFoldDB" id="A0A1H7GK07"/>
<sequence>MTNACIQRALLIVVFLTGPVYSAAQHRVAIPQIINYNNNQYKGGLQNWDIAQDSHGIMYFGNNEGLLTFNGRYWNNYPLPNATVVRSIAIDKNDRVYVGGQDEVGYFEADSTGSLQYHSLIDLIPNQERQFADVWDIVITDAGVFFRANTKILHYKDSRIRVDKTITEWQFLGEAGGKLYAQSMKQGIMYYESGFWKPLTNHPDLNGNVITAIMPYNQDTLLITTLKQGLFFLTDNMLIPKKTPFDELFSIDRIYCGLPVNNDWFVLGTTSAGVLIVDRQDRLVQQYVYGEGLQKNNVRDVFIDRNRNLWLALDDGIDFIGINSAVKYIHPNKANPISSYAVRLFDRHLYIGTSNGLYATPVDSNQEDISLSNADFSEVSHTEGQVWSLNEINGRLLMGHEDGAFEIINQSARKIYTIPGTWLYQPVSRVFPSQHLIAGTYLGLHHVTFDGNVFRNAGRVDGPYESLRFIHYDDHDRTIWASHPYRGVFKFNLSEDFSRVAQQKTYTHEDGLPSSLYNYVFLVKNKITVATNDGIYEYEGTTDRFIPSPLFYSQFKGVEIQYFKEDNDGNVWFVNHKKLGVVDFSRPTDSLPYTTTYFPELNGQVLGGFENIYILNEENIFIGANRGAIHLNYQRYKENISKPDILLNQINLINSGEQAQVLYGGHRIANMAAPTLHYRSNSLHFSFSTTLYDQQDNVEFSYLLEGFDKAWATWSNRSEKEYTNLPPGEYVFKVKSRNSNGNESDIDTYSFIISPPWYGNPISYTVYGVLIGLLILLLFKWQRKKLQRRHDHELYLSQLELDRSEKEVVRLQNEKLGAEIAFKNKELANMTMHLIQRGEVLTKIKETILAVVKRHDFSDSTINFRQLIRLIRTAERTEEDWEQFSVHFNHVNQGFFTNLKEQYPDLTPNELKLCAFLRMNLSSKEIAQLMNITIKAVEVSRYRLRKKIKLEPEQNLYEFLLQIPAGKG</sequence>
<dbReference type="InterPro" id="IPR011123">
    <property type="entry name" value="Y_Y_Y"/>
</dbReference>
<dbReference type="RefSeq" id="WP_245747476.1">
    <property type="nucleotide sequence ID" value="NZ_FNZR01000001.1"/>
</dbReference>
<dbReference type="EMBL" id="FNZR01000001">
    <property type="protein sequence ID" value="SEK36840.1"/>
    <property type="molecule type" value="Genomic_DNA"/>
</dbReference>
<dbReference type="SMART" id="SM00421">
    <property type="entry name" value="HTH_LUXR"/>
    <property type="match status" value="1"/>
</dbReference>
<dbReference type="Gene3D" id="3.40.50.2300">
    <property type="match status" value="1"/>
</dbReference>
<accession>A0A1H7GK07</accession>
<evidence type="ECO:0000256" key="2">
    <source>
        <dbReference type="SAM" id="SignalP"/>
    </source>
</evidence>
<feature type="domain" description="HTH luxR-type" evidence="3">
    <location>
        <begin position="903"/>
        <end position="960"/>
    </location>
</feature>
<dbReference type="InterPro" id="IPR016032">
    <property type="entry name" value="Sig_transdc_resp-reg_C-effctor"/>
</dbReference>
<evidence type="ECO:0000259" key="3">
    <source>
        <dbReference type="SMART" id="SM00421"/>
    </source>
</evidence>
<name>A0A1H7GK07_9SPHI</name>
<keyword evidence="1" id="KW-1133">Transmembrane helix</keyword>